<feature type="transmembrane region" description="Helical" evidence="7">
    <location>
        <begin position="105"/>
        <end position="126"/>
    </location>
</feature>
<organism evidence="10 11">
    <name type="scientific">Streptosporangium carneum</name>
    <dbReference type="NCBI Taxonomy" id="47481"/>
    <lineage>
        <taxon>Bacteria</taxon>
        <taxon>Bacillati</taxon>
        <taxon>Actinomycetota</taxon>
        <taxon>Actinomycetes</taxon>
        <taxon>Streptosporangiales</taxon>
        <taxon>Streptosporangiaceae</taxon>
        <taxon>Streptosporangium</taxon>
    </lineage>
</organism>
<sequence>MTTTTSRQAHASDGGRKAGGSKRGLRPANPRSALNPRYLPYGLLLPAMIVIGGLLLYPLVQMIQMSFQKVGLREIRGYPAESVGVGNYQKIVESDLFWAALRNTVIFALIAVTLTLVIGTLVGLLLNKLGKKMSTLVVIGSMLAWATPAISSAIIFRWLFDDRNGVANWVLNLLPDFLSQALFGRSDWSGFVWFLEPAPLYTVLILCVVWQSFPFIAVSVLAGLKSISSALYEAARVDGATAWRIFWKITFPLLRPVFSVLLVLSIIWDFKVFTQLHTLAGGVATRDAFNLSLYSYAEAFSAPPKMGIGSAIAVVLTLILLAVTFVYVRQMVRQEELR</sequence>
<feature type="transmembrane region" description="Helical" evidence="7">
    <location>
        <begin position="200"/>
        <end position="224"/>
    </location>
</feature>
<dbReference type="InterPro" id="IPR000515">
    <property type="entry name" value="MetI-like"/>
</dbReference>
<protein>
    <submittedName>
        <fullName evidence="10">Sugar ABC transporter permease</fullName>
    </submittedName>
</protein>
<dbReference type="AlphaFoldDB" id="A0A9W6I1X0"/>
<dbReference type="EMBL" id="BSEV01000005">
    <property type="protein sequence ID" value="GLK09440.1"/>
    <property type="molecule type" value="Genomic_DNA"/>
</dbReference>
<feature type="transmembrane region" description="Helical" evidence="7">
    <location>
        <begin position="38"/>
        <end position="60"/>
    </location>
</feature>
<keyword evidence="4 7" id="KW-0812">Transmembrane</keyword>
<evidence type="ECO:0000256" key="1">
    <source>
        <dbReference type="ARBA" id="ARBA00004651"/>
    </source>
</evidence>
<dbReference type="GO" id="GO:0055085">
    <property type="term" value="P:transmembrane transport"/>
    <property type="evidence" value="ECO:0007669"/>
    <property type="project" value="InterPro"/>
</dbReference>
<dbReference type="GO" id="GO:0005886">
    <property type="term" value="C:plasma membrane"/>
    <property type="evidence" value="ECO:0007669"/>
    <property type="project" value="UniProtKB-SubCell"/>
</dbReference>
<feature type="domain" description="ABC transmembrane type-1" evidence="9">
    <location>
        <begin position="101"/>
        <end position="327"/>
    </location>
</feature>
<reference evidence="10" key="1">
    <citation type="journal article" date="2014" name="Int. J. Syst. Evol. Microbiol.">
        <title>Complete genome sequence of Corynebacterium casei LMG S-19264T (=DSM 44701T), isolated from a smear-ripened cheese.</title>
        <authorList>
            <consortium name="US DOE Joint Genome Institute (JGI-PGF)"/>
            <person name="Walter F."/>
            <person name="Albersmeier A."/>
            <person name="Kalinowski J."/>
            <person name="Ruckert C."/>
        </authorList>
    </citation>
    <scope>NUCLEOTIDE SEQUENCE</scope>
    <source>
        <strain evidence="10">VKM Ac-2007</strain>
    </source>
</reference>
<feature type="region of interest" description="Disordered" evidence="8">
    <location>
        <begin position="1"/>
        <end position="31"/>
    </location>
</feature>
<dbReference type="Gene3D" id="1.10.3720.10">
    <property type="entry name" value="MetI-like"/>
    <property type="match status" value="1"/>
</dbReference>
<evidence type="ECO:0000256" key="8">
    <source>
        <dbReference type="SAM" id="MobiDB-lite"/>
    </source>
</evidence>
<dbReference type="PANTHER" id="PTHR43227:SF8">
    <property type="entry name" value="DIACETYLCHITOBIOSE UPTAKE SYSTEM PERMEASE PROTEIN DASB"/>
    <property type="match status" value="1"/>
</dbReference>
<dbReference type="Pfam" id="PF00528">
    <property type="entry name" value="BPD_transp_1"/>
    <property type="match status" value="1"/>
</dbReference>
<comment type="caution">
    <text evidence="10">The sequence shown here is derived from an EMBL/GenBank/DDBJ whole genome shotgun (WGS) entry which is preliminary data.</text>
</comment>
<keyword evidence="3" id="KW-1003">Cell membrane</keyword>
<feature type="transmembrane region" description="Helical" evidence="7">
    <location>
        <begin position="245"/>
        <end position="268"/>
    </location>
</feature>
<dbReference type="PROSITE" id="PS50928">
    <property type="entry name" value="ABC_TM1"/>
    <property type="match status" value="1"/>
</dbReference>
<keyword evidence="6 7" id="KW-0472">Membrane</keyword>
<feature type="transmembrane region" description="Helical" evidence="7">
    <location>
        <begin position="138"/>
        <end position="160"/>
    </location>
</feature>
<dbReference type="SUPFAM" id="SSF161098">
    <property type="entry name" value="MetI-like"/>
    <property type="match status" value="1"/>
</dbReference>
<dbReference type="InterPro" id="IPR035906">
    <property type="entry name" value="MetI-like_sf"/>
</dbReference>
<evidence type="ECO:0000259" key="9">
    <source>
        <dbReference type="PROSITE" id="PS50928"/>
    </source>
</evidence>
<feature type="transmembrane region" description="Helical" evidence="7">
    <location>
        <begin position="308"/>
        <end position="328"/>
    </location>
</feature>
<reference evidence="10" key="2">
    <citation type="submission" date="2023-01" db="EMBL/GenBank/DDBJ databases">
        <authorList>
            <person name="Sun Q."/>
            <person name="Evtushenko L."/>
        </authorList>
    </citation>
    <scope>NUCLEOTIDE SEQUENCE</scope>
    <source>
        <strain evidence="10">VKM Ac-2007</strain>
    </source>
</reference>
<evidence type="ECO:0000256" key="2">
    <source>
        <dbReference type="ARBA" id="ARBA00022448"/>
    </source>
</evidence>
<comment type="subcellular location">
    <subcellularLocation>
        <location evidence="1 7">Cell membrane</location>
        <topology evidence="1 7">Multi-pass membrane protein</topology>
    </subcellularLocation>
</comment>
<gene>
    <name evidence="10" type="ORF">GCM10017600_28460</name>
</gene>
<evidence type="ECO:0000313" key="11">
    <source>
        <dbReference type="Proteomes" id="UP001143474"/>
    </source>
</evidence>
<accession>A0A9W6I1X0</accession>
<dbReference type="InterPro" id="IPR050809">
    <property type="entry name" value="UgpAE/MalFG_permease"/>
</dbReference>
<evidence type="ECO:0000256" key="3">
    <source>
        <dbReference type="ARBA" id="ARBA00022475"/>
    </source>
</evidence>
<evidence type="ECO:0000256" key="7">
    <source>
        <dbReference type="RuleBase" id="RU363032"/>
    </source>
</evidence>
<dbReference type="RefSeq" id="WP_271217900.1">
    <property type="nucleotide sequence ID" value="NZ_BAAAVD010000045.1"/>
</dbReference>
<evidence type="ECO:0000256" key="5">
    <source>
        <dbReference type="ARBA" id="ARBA00022989"/>
    </source>
</evidence>
<evidence type="ECO:0000313" key="10">
    <source>
        <dbReference type="EMBL" id="GLK09440.1"/>
    </source>
</evidence>
<proteinExistence type="inferred from homology"/>
<name>A0A9W6I1X0_9ACTN</name>
<dbReference type="Proteomes" id="UP001143474">
    <property type="component" value="Unassembled WGS sequence"/>
</dbReference>
<keyword evidence="2 7" id="KW-0813">Transport</keyword>
<comment type="similarity">
    <text evidence="7">Belongs to the binding-protein-dependent transport system permease family.</text>
</comment>
<dbReference type="PANTHER" id="PTHR43227">
    <property type="entry name" value="BLL4140 PROTEIN"/>
    <property type="match status" value="1"/>
</dbReference>
<dbReference type="CDD" id="cd06261">
    <property type="entry name" value="TM_PBP2"/>
    <property type="match status" value="1"/>
</dbReference>
<evidence type="ECO:0000256" key="6">
    <source>
        <dbReference type="ARBA" id="ARBA00023136"/>
    </source>
</evidence>
<keyword evidence="11" id="KW-1185">Reference proteome</keyword>
<evidence type="ECO:0000256" key="4">
    <source>
        <dbReference type="ARBA" id="ARBA00022692"/>
    </source>
</evidence>
<keyword evidence="5 7" id="KW-1133">Transmembrane helix</keyword>